<dbReference type="InParanoid" id="A0A1E7FH89"/>
<protein>
    <submittedName>
        <fullName evidence="2">Uncharacterized protein</fullName>
    </submittedName>
</protein>
<dbReference type="KEGG" id="fcy:FRACYDRAFT_268730"/>
<evidence type="ECO:0000313" key="2">
    <source>
        <dbReference type="EMBL" id="OEU17541.1"/>
    </source>
</evidence>
<organism evidence="2 3">
    <name type="scientific">Fragilariopsis cylindrus CCMP1102</name>
    <dbReference type="NCBI Taxonomy" id="635003"/>
    <lineage>
        <taxon>Eukaryota</taxon>
        <taxon>Sar</taxon>
        <taxon>Stramenopiles</taxon>
        <taxon>Ochrophyta</taxon>
        <taxon>Bacillariophyta</taxon>
        <taxon>Bacillariophyceae</taxon>
        <taxon>Bacillariophycidae</taxon>
        <taxon>Bacillariales</taxon>
        <taxon>Bacillariaceae</taxon>
        <taxon>Fragilariopsis</taxon>
    </lineage>
</organism>
<reference evidence="2 3" key="1">
    <citation type="submission" date="2016-09" db="EMBL/GenBank/DDBJ databases">
        <title>Extensive genetic diversity and differential bi-allelic expression allows diatom success in the polar Southern Ocean.</title>
        <authorList>
            <consortium name="DOE Joint Genome Institute"/>
            <person name="Mock T."/>
            <person name="Otillar R.P."/>
            <person name="Strauss J."/>
            <person name="Dupont C."/>
            <person name="Frickenhaus S."/>
            <person name="Maumus F."/>
            <person name="Mcmullan M."/>
            <person name="Sanges R."/>
            <person name="Schmutz J."/>
            <person name="Toseland A."/>
            <person name="Valas R."/>
            <person name="Veluchamy A."/>
            <person name="Ward B.J."/>
            <person name="Allen A."/>
            <person name="Barry K."/>
            <person name="Falciatore A."/>
            <person name="Ferrante M."/>
            <person name="Fortunato A.E."/>
            <person name="Gloeckner G."/>
            <person name="Gruber A."/>
            <person name="Hipkin R."/>
            <person name="Janech M."/>
            <person name="Kroth P."/>
            <person name="Leese F."/>
            <person name="Lindquist E."/>
            <person name="Lyon B.R."/>
            <person name="Martin J."/>
            <person name="Mayer C."/>
            <person name="Parker M."/>
            <person name="Quesneville H."/>
            <person name="Raymond J."/>
            <person name="Uhlig C."/>
            <person name="Valentin K.U."/>
            <person name="Worden A.Z."/>
            <person name="Armbrust E.V."/>
            <person name="Bowler C."/>
            <person name="Green B."/>
            <person name="Moulton V."/>
            <person name="Van Oosterhout C."/>
            <person name="Grigoriev I."/>
        </authorList>
    </citation>
    <scope>NUCLEOTIDE SEQUENCE [LARGE SCALE GENOMIC DNA]</scope>
    <source>
        <strain evidence="2 3">CCMP1102</strain>
    </source>
</reference>
<evidence type="ECO:0000256" key="1">
    <source>
        <dbReference type="SAM" id="MobiDB-lite"/>
    </source>
</evidence>
<name>A0A1E7FH89_9STRA</name>
<dbReference type="AlphaFoldDB" id="A0A1E7FH89"/>
<proteinExistence type="predicted"/>
<gene>
    <name evidence="2" type="ORF">FRACYDRAFT_268730</name>
</gene>
<feature type="region of interest" description="Disordered" evidence="1">
    <location>
        <begin position="43"/>
        <end position="73"/>
    </location>
</feature>
<evidence type="ECO:0000313" key="3">
    <source>
        <dbReference type="Proteomes" id="UP000095751"/>
    </source>
</evidence>
<dbReference type="EMBL" id="KV784357">
    <property type="protein sequence ID" value="OEU17541.1"/>
    <property type="molecule type" value="Genomic_DNA"/>
</dbReference>
<sequence length="251" mass="28692">MDSIQCIESSSVIMSTNNSSNNNTTEKHVVVVNINEVSRQQFLQKKKKSSLKSTRTRNNSNISTSDEMKKSIGSNDISVDDVVESNNNDNSNKSVRFSIVEVRDYSLCLGDNPSVSRGVPISLDWDYDTEHSHEFEVYESCRIVDRRNNNEMIRSSLQRIQLLKGLGYSRGEINEQAKSVHRIKEQRLISRRRAERTERMKRFFNRVVHCFPSNKKKIHHRLASGDDEDDTLTSSTSSTKSGMIIATEIDL</sequence>
<dbReference type="OrthoDB" id="49105at2759"/>
<keyword evidence="3" id="KW-1185">Reference proteome</keyword>
<accession>A0A1E7FH89</accession>
<dbReference type="Proteomes" id="UP000095751">
    <property type="component" value="Unassembled WGS sequence"/>
</dbReference>